<gene>
    <name evidence="1" type="ORF">PHO31112_03989</name>
</gene>
<name>A0A5E4XNL2_9BURK</name>
<evidence type="ECO:0000313" key="2">
    <source>
        <dbReference type="Proteomes" id="UP000343317"/>
    </source>
</evidence>
<keyword evidence="2" id="KW-1185">Reference proteome</keyword>
<organism evidence="1 2">
    <name type="scientific">Pandoraea horticolens</name>
    <dbReference type="NCBI Taxonomy" id="2508298"/>
    <lineage>
        <taxon>Bacteria</taxon>
        <taxon>Pseudomonadati</taxon>
        <taxon>Pseudomonadota</taxon>
        <taxon>Betaproteobacteria</taxon>
        <taxon>Burkholderiales</taxon>
        <taxon>Burkholderiaceae</taxon>
        <taxon>Pandoraea</taxon>
    </lineage>
</organism>
<dbReference type="AlphaFoldDB" id="A0A5E4XNL2"/>
<sequence length="60" mass="6885">MEVRRPKLWACSVLRDALRVVFAAPMMYYKTIAGDWNQDGVRNHDVYDAGNVMNVLKPTT</sequence>
<dbReference type="Proteomes" id="UP000343317">
    <property type="component" value="Unassembled WGS sequence"/>
</dbReference>
<protein>
    <submittedName>
        <fullName evidence="1">Uncharacterized protein</fullName>
    </submittedName>
</protein>
<reference evidence="1 2" key="1">
    <citation type="submission" date="2019-08" db="EMBL/GenBank/DDBJ databases">
        <authorList>
            <person name="Peeters C."/>
        </authorList>
    </citation>
    <scope>NUCLEOTIDE SEQUENCE [LARGE SCALE GENOMIC DNA]</scope>
    <source>
        <strain evidence="1 2">LMG 31112</strain>
    </source>
</reference>
<proteinExistence type="predicted"/>
<dbReference type="EMBL" id="CABPSM010000013">
    <property type="protein sequence ID" value="VVE37876.1"/>
    <property type="molecule type" value="Genomic_DNA"/>
</dbReference>
<evidence type="ECO:0000313" key="1">
    <source>
        <dbReference type="EMBL" id="VVE37876.1"/>
    </source>
</evidence>
<accession>A0A5E4XNL2</accession>